<protein>
    <submittedName>
        <fullName evidence="1">Uncharacterized protein</fullName>
    </submittedName>
</protein>
<keyword evidence="2" id="KW-1185">Reference proteome</keyword>
<sequence length="60" mass="6582">MSLPIGLPLFSHRLLIRLTQNQKGLSKACNGGECKVLLSHLFIHLHGLLGNPISTVFIPH</sequence>
<dbReference type="AlphaFoldDB" id="A0A9J5X008"/>
<evidence type="ECO:0000313" key="2">
    <source>
        <dbReference type="Proteomes" id="UP000824120"/>
    </source>
</evidence>
<reference evidence="1 2" key="1">
    <citation type="submission" date="2020-09" db="EMBL/GenBank/DDBJ databases">
        <title>De no assembly of potato wild relative species, Solanum commersonii.</title>
        <authorList>
            <person name="Cho K."/>
        </authorList>
    </citation>
    <scope>NUCLEOTIDE SEQUENCE [LARGE SCALE GENOMIC DNA]</scope>
    <source>
        <strain evidence="1">LZ3.2</strain>
        <tissue evidence="1">Leaf</tissue>
    </source>
</reference>
<gene>
    <name evidence="1" type="ORF">H5410_051193</name>
</gene>
<evidence type="ECO:0000313" key="1">
    <source>
        <dbReference type="EMBL" id="KAG5580566.1"/>
    </source>
</evidence>
<dbReference type="EMBL" id="JACXVP010000010">
    <property type="protein sequence ID" value="KAG5580566.1"/>
    <property type="molecule type" value="Genomic_DNA"/>
</dbReference>
<comment type="caution">
    <text evidence="1">The sequence shown here is derived from an EMBL/GenBank/DDBJ whole genome shotgun (WGS) entry which is preliminary data.</text>
</comment>
<feature type="non-terminal residue" evidence="1">
    <location>
        <position position="60"/>
    </location>
</feature>
<accession>A0A9J5X008</accession>
<proteinExistence type="predicted"/>
<name>A0A9J5X008_SOLCO</name>
<dbReference type="Proteomes" id="UP000824120">
    <property type="component" value="Chromosome 10"/>
</dbReference>
<organism evidence="1 2">
    <name type="scientific">Solanum commersonii</name>
    <name type="common">Commerson's wild potato</name>
    <name type="synonym">Commerson's nightshade</name>
    <dbReference type="NCBI Taxonomy" id="4109"/>
    <lineage>
        <taxon>Eukaryota</taxon>
        <taxon>Viridiplantae</taxon>
        <taxon>Streptophyta</taxon>
        <taxon>Embryophyta</taxon>
        <taxon>Tracheophyta</taxon>
        <taxon>Spermatophyta</taxon>
        <taxon>Magnoliopsida</taxon>
        <taxon>eudicotyledons</taxon>
        <taxon>Gunneridae</taxon>
        <taxon>Pentapetalae</taxon>
        <taxon>asterids</taxon>
        <taxon>lamiids</taxon>
        <taxon>Solanales</taxon>
        <taxon>Solanaceae</taxon>
        <taxon>Solanoideae</taxon>
        <taxon>Solaneae</taxon>
        <taxon>Solanum</taxon>
    </lineage>
</organism>